<feature type="transmembrane region" description="Helical" evidence="1">
    <location>
        <begin position="200"/>
        <end position="219"/>
    </location>
</feature>
<dbReference type="OrthoDB" id="2535105at2759"/>
<proteinExistence type="predicted"/>
<gene>
    <name evidence="3" type="ORF">BDZ94DRAFT_278872</name>
</gene>
<dbReference type="Proteomes" id="UP000807353">
    <property type="component" value="Unassembled WGS sequence"/>
</dbReference>
<dbReference type="InterPro" id="IPR045339">
    <property type="entry name" value="DUF6534"/>
</dbReference>
<sequence>MEFDLKFNLATLEIGSWISTFLFGIVTSQAYSYYNHCFHQDKRHLKLMVVIVWLCELAHTCSTAAGFFTVSIVHFNDPAKIFAKSPVGYVIAIFMSAVVASIVQVYFGLQVLRITRKPYVAYICWFLLLLRFMGSVGMTVVLATKNLAEFQGSWLAAATWAVGAVVDIVVAVTLMLFYIKSRKEAIRNKRIFDHLIPMTLQTGLLTSMSTVAIAISFIALPHTLVWGAIGSALAKIFSISLLASLNARSFLREIANSTNPRLAPSDITLHFRSSPLSPTMSTLSSILDTESTENSVYYSFRRDSIHASHHSGSDGGYDSHFDAEKLSDVPTLVPFLPGTRRF</sequence>
<feature type="transmembrane region" description="Helical" evidence="1">
    <location>
        <begin position="87"/>
        <end position="107"/>
    </location>
</feature>
<organism evidence="3 4">
    <name type="scientific">Collybia nuda</name>
    <dbReference type="NCBI Taxonomy" id="64659"/>
    <lineage>
        <taxon>Eukaryota</taxon>
        <taxon>Fungi</taxon>
        <taxon>Dikarya</taxon>
        <taxon>Basidiomycota</taxon>
        <taxon>Agaricomycotina</taxon>
        <taxon>Agaricomycetes</taxon>
        <taxon>Agaricomycetidae</taxon>
        <taxon>Agaricales</taxon>
        <taxon>Tricholomatineae</taxon>
        <taxon>Clitocybaceae</taxon>
        <taxon>Collybia</taxon>
    </lineage>
</organism>
<protein>
    <recommendedName>
        <fullName evidence="2">DUF6534 domain-containing protein</fullName>
    </recommendedName>
</protein>
<keyword evidence="4" id="KW-1185">Reference proteome</keyword>
<evidence type="ECO:0000313" key="4">
    <source>
        <dbReference type="Proteomes" id="UP000807353"/>
    </source>
</evidence>
<dbReference type="PANTHER" id="PTHR40465:SF1">
    <property type="entry name" value="DUF6534 DOMAIN-CONTAINING PROTEIN"/>
    <property type="match status" value="1"/>
</dbReference>
<feature type="transmembrane region" description="Helical" evidence="1">
    <location>
        <begin position="47"/>
        <end position="75"/>
    </location>
</feature>
<keyword evidence="1" id="KW-1133">Transmembrane helix</keyword>
<dbReference type="Pfam" id="PF20152">
    <property type="entry name" value="DUF6534"/>
    <property type="match status" value="1"/>
</dbReference>
<accession>A0A9P5YE14</accession>
<evidence type="ECO:0000256" key="1">
    <source>
        <dbReference type="SAM" id="Phobius"/>
    </source>
</evidence>
<comment type="caution">
    <text evidence="3">The sequence shown here is derived from an EMBL/GenBank/DDBJ whole genome shotgun (WGS) entry which is preliminary data.</text>
</comment>
<evidence type="ECO:0000313" key="3">
    <source>
        <dbReference type="EMBL" id="KAF9465950.1"/>
    </source>
</evidence>
<feature type="transmembrane region" description="Helical" evidence="1">
    <location>
        <begin position="154"/>
        <end position="179"/>
    </location>
</feature>
<dbReference type="AlphaFoldDB" id="A0A9P5YE14"/>
<feature type="transmembrane region" description="Helical" evidence="1">
    <location>
        <begin position="225"/>
        <end position="245"/>
    </location>
</feature>
<name>A0A9P5YE14_9AGAR</name>
<evidence type="ECO:0000259" key="2">
    <source>
        <dbReference type="Pfam" id="PF20152"/>
    </source>
</evidence>
<keyword evidence="1" id="KW-0812">Transmembrane</keyword>
<feature type="transmembrane region" description="Helical" evidence="1">
    <location>
        <begin position="119"/>
        <end position="142"/>
    </location>
</feature>
<feature type="domain" description="DUF6534" evidence="2">
    <location>
        <begin position="164"/>
        <end position="249"/>
    </location>
</feature>
<keyword evidence="1" id="KW-0472">Membrane</keyword>
<reference evidence="3" key="1">
    <citation type="submission" date="2020-11" db="EMBL/GenBank/DDBJ databases">
        <authorList>
            <consortium name="DOE Joint Genome Institute"/>
            <person name="Ahrendt S."/>
            <person name="Riley R."/>
            <person name="Andreopoulos W."/>
            <person name="Labutti K."/>
            <person name="Pangilinan J."/>
            <person name="Ruiz-Duenas F.J."/>
            <person name="Barrasa J.M."/>
            <person name="Sanchez-Garcia M."/>
            <person name="Camarero S."/>
            <person name="Miyauchi S."/>
            <person name="Serrano A."/>
            <person name="Linde D."/>
            <person name="Babiker R."/>
            <person name="Drula E."/>
            <person name="Ayuso-Fernandez I."/>
            <person name="Pacheco R."/>
            <person name="Padilla G."/>
            <person name="Ferreira P."/>
            <person name="Barriuso J."/>
            <person name="Kellner H."/>
            <person name="Castanera R."/>
            <person name="Alfaro M."/>
            <person name="Ramirez L."/>
            <person name="Pisabarro A.G."/>
            <person name="Kuo A."/>
            <person name="Tritt A."/>
            <person name="Lipzen A."/>
            <person name="He G."/>
            <person name="Yan M."/>
            <person name="Ng V."/>
            <person name="Cullen D."/>
            <person name="Martin F."/>
            <person name="Rosso M.-N."/>
            <person name="Henrissat B."/>
            <person name="Hibbett D."/>
            <person name="Martinez A.T."/>
            <person name="Grigoriev I.V."/>
        </authorList>
    </citation>
    <scope>NUCLEOTIDE SEQUENCE</scope>
    <source>
        <strain evidence="3">CBS 247.69</strain>
    </source>
</reference>
<dbReference type="PANTHER" id="PTHR40465">
    <property type="entry name" value="CHROMOSOME 1, WHOLE GENOME SHOTGUN SEQUENCE"/>
    <property type="match status" value="1"/>
</dbReference>
<feature type="transmembrane region" description="Helical" evidence="1">
    <location>
        <begin position="14"/>
        <end position="35"/>
    </location>
</feature>
<dbReference type="EMBL" id="MU150244">
    <property type="protein sequence ID" value="KAF9465950.1"/>
    <property type="molecule type" value="Genomic_DNA"/>
</dbReference>